<keyword evidence="4 6" id="KW-1133">Transmembrane helix</keyword>
<evidence type="ECO:0000256" key="2">
    <source>
        <dbReference type="ARBA" id="ARBA00022741"/>
    </source>
</evidence>
<evidence type="ECO:0008006" key="9">
    <source>
        <dbReference type="Google" id="ProtNLM"/>
    </source>
</evidence>
<dbReference type="GO" id="GO:0005524">
    <property type="term" value="F:ATP binding"/>
    <property type="evidence" value="ECO:0007669"/>
    <property type="project" value="UniProtKB-KW"/>
</dbReference>
<dbReference type="Gene3D" id="1.20.1560.10">
    <property type="entry name" value="ABC transporter type 1, transmembrane domain"/>
    <property type="match status" value="1"/>
</dbReference>
<comment type="caution">
    <text evidence="7">The sequence shown here is derived from an EMBL/GenBank/DDBJ whole genome shotgun (WGS) entry which is preliminary data.</text>
</comment>
<dbReference type="PANTHER" id="PTHR24223">
    <property type="entry name" value="ATP-BINDING CASSETTE SUB-FAMILY C"/>
    <property type="match status" value="1"/>
</dbReference>
<evidence type="ECO:0000256" key="1">
    <source>
        <dbReference type="ARBA" id="ARBA00022692"/>
    </source>
</evidence>
<dbReference type="EMBL" id="JASBNA010000034">
    <property type="protein sequence ID" value="KAK7682821.1"/>
    <property type="molecule type" value="Genomic_DNA"/>
</dbReference>
<dbReference type="GO" id="GO:0042626">
    <property type="term" value="F:ATPase-coupled transmembrane transporter activity"/>
    <property type="evidence" value="ECO:0007669"/>
    <property type="project" value="TreeGrafter"/>
</dbReference>
<keyword evidence="3" id="KW-0067">ATP-binding</keyword>
<evidence type="ECO:0000256" key="5">
    <source>
        <dbReference type="ARBA" id="ARBA00023136"/>
    </source>
</evidence>
<feature type="transmembrane region" description="Helical" evidence="6">
    <location>
        <begin position="20"/>
        <end position="38"/>
    </location>
</feature>
<dbReference type="Gene3D" id="3.40.50.300">
    <property type="entry name" value="P-loop containing nucleotide triphosphate hydrolases"/>
    <property type="match status" value="1"/>
</dbReference>
<evidence type="ECO:0000256" key="4">
    <source>
        <dbReference type="ARBA" id="ARBA00022989"/>
    </source>
</evidence>
<protein>
    <recommendedName>
        <fullName evidence="9">ABC transmembrane type-1 domain-containing protein</fullName>
    </recommendedName>
</protein>
<dbReference type="InterPro" id="IPR036640">
    <property type="entry name" value="ABC1_TM_sf"/>
</dbReference>
<evidence type="ECO:0000313" key="7">
    <source>
        <dbReference type="EMBL" id="KAK7682821.1"/>
    </source>
</evidence>
<evidence type="ECO:0000256" key="6">
    <source>
        <dbReference type="SAM" id="Phobius"/>
    </source>
</evidence>
<organism evidence="7 8">
    <name type="scientific">Cerrena zonata</name>
    <dbReference type="NCBI Taxonomy" id="2478898"/>
    <lineage>
        <taxon>Eukaryota</taxon>
        <taxon>Fungi</taxon>
        <taxon>Dikarya</taxon>
        <taxon>Basidiomycota</taxon>
        <taxon>Agaricomycotina</taxon>
        <taxon>Agaricomycetes</taxon>
        <taxon>Polyporales</taxon>
        <taxon>Cerrenaceae</taxon>
        <taxon>Cerrena</taxon>
    </lineage>
</organism>
<accession>A0AAW0FQ02</accession>
<sequence>MENRAYYMTISIQRWLSVRLDILGNILILGIALFAAGFRKTVDPSKIGVVLSYTLSITQTFSELVSVYAQNEQNFNAVEHVLHYTELPSEGESSTPNDPSPSWPDRGSVEFEDVELSYREGLPRVLKGVTFSIKPGEKIGIVGRTGQYISSIVQYVAYDTIRCREEVRFFKHYSESSMSKEVQLRSTAITFGILVWMQSEVV</sequence>
<dbReference type="Proteomes" id="UP001385951">
    <property type="component" value="Unassembled WGS sequence"/>
</dbReference>
<evidence type="ECO:0000313" key="8">
    <source>
        <dbReference type="Proteomes" id="UP001385951"/>
    </source>
</evidence>
<dbReference type="SUPFAM" id="SSF90123">
    <property type="entry name" value="ABC transporter transmembrane region"/>
    <property type="match status" value="1"/>
</dbReference>
<reference evidence="7 8" key="1">
    <citation type="submission" date="2022-09" db="EMBL/GenBank/DDBJ databases">
        <authorList>
            <person name="Palmer J.M."/>
        </authorList>
    </citation>
    <scope>NUCLEOTIDE SEQUENCE [LARGE SCALE GENOMIC DNA]</scope>
    <source>
        <strain evidence="7 8">DSM 7382</strain>
    </source>
</reference>
<dbReference type="InterPro" id="IPR050173">
    <property type="entry name" value="ABC_transporter_C-like"/>
</dbReference>
<gene>
    <name evidence="7" type="ORF">QCA50_014205</name>
</gene>
<dbReference type="SUPFAM" id="SSF52540">
    <property type="entry name" value="P-loop containing nucleoside triphosphate hydrolases"/>
    <property type="match status" value="1"/>
</dbReference>
<keyword evidence="8" id="KW-1185">Reference proteome</keyword>
<dbReference type="AlphaFoldDB" id="A0AAW0FQ02"/>
<name>A0AAW0FQ02_9APHY</name>
<proteinExistence type="predicted"/>
<keyword evidence="1 6" id="KW-0812">Transmembrane</keyword>
<keyword evidence="2" id="KW-0547">Nucleotide-binding</keyword>
<dbReference type="GO" id="GO:0016020">
    <property type="term" value="C:membrane"/>
    <property type="evidence" value="ECO:0007669"/>
    <property type="project" value="InterPro"/>
</dbReference>
<evidence type="ECO:0000256" key="3">
    <source>
        <dbReference type="ARBA" id="ARBA00022840"/>
    </source>
</evidence>
<dbReference type="InterPro" id="IPR027417">
    <property type="entry name" value="P-loop_NTPase"/>
</dbReference>
<keyword evidence="5 6" id="KW-0472">Membrane</keyword>